<dbReference type="GO" id="GO:0043066">
    <property type="term" value="P:negative regulation of apoptotic process"/>
    <property type="evidence" value="ECO:0007669"/>
    <property type="project" value="TreeGrafter"/>
</dbReference>
<sequence>MNNLKKILQKLNRVECVNVIKIYFDILRLHKQQIQQNQNTYSSLPSIVVVGLLLDYLTRYYHHKKSLTTNRDEQIGSTLETSSSSPSSLSSTVTTSTSSFLNTGGRTTREPYRWLSPESMAKADFYYSPLKDNDDRALCFACTVTLVCWEPSDSPWTEHGRHSPHCPFIKGDFTENVPLHTTCSIQPRKKIFSNQQQQKWLIKSNEIILNEHILLFINSDWIIRSVDTTNNSEENSSLDNNNETIFIQHFDHLTSKRYFNLKLNPLALTIYPLTITNDNENYIIFCFLQLIETNKCILITTTTTLNQYENLNPSRTSTVTNNTQNDESIETTTIINEQIKINNKYDY</sequence>
<evidence type="ECO:0000313" key="2">
    <source>
        <dbReference type="EMBL" id="CAF1253517.1"/>
    </source>
</evidence>
<dbReference type="InterPro" id="IPR050784">
    <property type="entry name" value="IAP"/>
</dbReference>
<dbReference type="Proteomes" id="UP000663870">
    <property type="component" value="Unassembled WGS sequence"/>
</dbReference>
<dbReference type="GO" id="GO:0005737">
    <property type="term" value="C:cytoplasm"/>
    <property type="evidence" value="ECO:0007669"/>
    <property type="project" value="TreeGrafter"/>
</dbReference>
<keyword evidence="4" id="KW-1185">Reference proteome</keyword>
<accession>A0A815VD08</accession>
<dbReference type="GO" id="GO:0043027">
    <property type="term" value="F:cysteine-type endopeptidase inhibitor activity involved in apoptotic process"/>
    <property type="evidence" value="ECO:0007669"/>
    <property type="project" value="TreeGrafter"/>
</dbReference>
<comment type="caution">
    <text evidence="3">The sequence shown here is derived from an EMBL/GenBank/DDBJ whole genome shotgun (WGS) entry which is preliminary data.</text>
</comment>
<reference evidence="3" key="1">
    <citation type="submission" date="2021-02" db="EMBL/GenBank/DDBJ databases">
        <authorList>
            <person name="Nowell W R."/>
        </authorList>
    </citation>
    <scope>NUCLEOTIDE SEQUENCE</scope>
</reference>
<organism evidence="3 4">
    <name type="scientific">Rotaria sordida</name>
    <dbReference type="NCBI Taxonomy" id="392033"/>
    <lineage>
        <taxon>Eukaryota</taxon>
        <taxon>Metazoa</taxon>
        <taxon>Spiralia</taxon>
        <taxon>Gnathifera</taxon>
        <taxon>Rotifera</taxon>
        <taxon>Eurotatoria</taxon>
        <taxon>Bdelloidea</taxon>
        <taxon>Philodinida</taxon>
        <taxon>Philodinidae</taxon>
        <taxon>Rotaria</taxon>
    </lineage>
</organism>
<proteinExistence type="predicted"/>
<dbReference type="GO" id="GO:0005634">
    <property type="term" value="C:nucleus"/>
    <property type="evidence" value="ECO:0007669"/>
    <property type="project" value="TreeGrafter"/>
</dbReference>
<dbReference type="PANTHER" id="PTHR10044:SF179">
    <property type="entry name" value="BACULOVIRAL IAP REPEAT-CONTAINING PROTEIN 5"/>
    <property type="match status" value="1"/>
</dbReference>
<dbReference type="GO" id="GO:0061630">
    <property type="term" value="F:ubiquitin protein ligase activity"/>
    <property type="evidence" value="ECO:0007669"/>
    <property type="project" value="TreeGrafter"/>
</dbReference>
<dbReference type="PROSITE" id="PS50143">
    <property type="entry name" value="BIR_REPEAT_2"/>
    <property type="match status" value="1"/>
</dbReference>
<evidence type="ECO:0000313" key="3">
    <source>
        <dbReference type="EMBL" id="CAF1534240.1"/>
    </source>
</evidence>
<dbReference type="InterPro" id="IPR001370">
    <property type="entry name" value="BIR_rpt"/>
</dbReference>
<dbReference type="PANTHER" id="PTHR10044">
    <property type="entry name" value="INHIBITOR OF APOPTOSIS"/>
    <property type="match status" value="1"/>
</dbReference>
<dbReference type="EMBL" id="CAJNOL010002873">
    <property type="protein sequence ID" value="CAF1534240.1"/>
    <property type="molecule type" value="Genomic_DNA"/>
</dbReference>
<dbReference type="Pfam" id="PF00653">
    <property type="entry name" value="BIR"/>
    <property type="match status" value="1"/>
</dbReference>
<dbReference type="Proteomes" id="UP000663854">
    <property type="component" value="Unassembled WGS sequence"/>
</dbReference>
<dbReference type="EMBL" id="CAJNOH010001824">
    <property type="protein sequence ID" value="CAF1253517.1"/>
    <property type="molecule type" value="Genomic_DNA"/>
</dbReference>
<dbReference type="Gene3D" id="1.10.1170.10">
    <property type="entry name" value="Inhibitor Of Apoptosis Protein (2mihbC-IAP-1), Chain A"/>
    <property type="match status" value="1"/>
</dbReference>
<dbReference type="SMART" id="SM00238">
    <property type="entry name" value="BIR"/>
    <property type="match status" value="1"/>
</dbReference>
<protein>
    <submittedName>
        <fullName evidence="3">Uncharacterized protein</fullName>
    </submittedName>
</protein>
<dbReference type="GO" id="GO:0031398">
    <property type="term" value="P:positive regulation of protein ubiquitination"/>
    <property type="evidence" value="ECO:0007669"/>
    <property type="project" value="TreeGrafter"/>
</dbReference>
<dbReference type="SUPFAM" id="SSF57924">
    <property type="entry name" value="Inhibitor of apoptosis (IAP) repeat"/>
    <property type="match status" value="1"/>
</dbReference>
<name>A0A815VD08_9BILA</name>
<dbReference type="CDD" id="cd00022">
    <property type="entry name" value="BIR"/>
    <property type="match status" value="1"/>
</dbReference>
<dbReference type="AlphaFoldDB" id="A0A815VD08"/>
<feature type="compositionally biased region" description="Low complexity" evidence="1">
    <location>
        <begin position="77"/>
        <end position="99"/>
    </location>
</feature>
<dbReference type="GO" id="GO:0051726">
    <property type="term" value="P:regulation of cell cycle"/>
    <property type="evidence" value="ECO:0007669"/>
    <property type="project" value="TreeGrafter"/>
</dbReference>
<gene>
    <name evidence="3" type="ORF">JXQ802_LOCUS42467</name>
    <name evidence="2" type="ORF">PYM288_LOCUS27503</name>
</gene>
<evidence type="ECO:0000313" key="4">
    <source>
        <dbReference type="Proteomes" id="UP000663870"/>
    </source>
</evidence>
<evidence type="ECO:0000256" key="1">
    <source>
        <dbReference type="SAM" id="MobiDB-lite"/>
    </source>
</evidence>
<feature type="region of interest" description="Disordered" evidence="1">
    <location>
        <begin position="72"/>
        <end position="105"/>
    </location>
</feature>